<comment type="similarity">
    <text evidence="1 4">Belongs to the glycosyl hydrolase 31 family.</text>
</comment>
<dbReference type="InterPro" id="IPR030458">
    <property type="entry name" value="Glyco_hydro_31_AS"/>
</dbReference>
<dbReference type="PROSITE" id="PS00129">
    <property type="entry name" value="GLYCOSYL_HYDROL_F31_1"/>
    <property type="match status" value="1"/>
</dbReference>
<dbReference type="InterPro" id="IPR053497">
    <property type="entry name" value="GH31_Enzymes"/>
</dbReference>
<dbReference type="Gene3D" id="2.60.40.1760">
    <property type="entry name" value="glycosyl hydrolase (family 31)"/>
    <property type="match status" value="1"/>
</dbReference>
<evidence type="ECO:0000313" key="8">
    <source>
        <dbReference type="EMBL" id="QKQ99020.1"/>
    </source>
</evidence>
<dbReference type="CDD" id="cd14752">
    <property type="entry name" value="GH31_N"/>
    <property type="match status" value="1"/>
</dbReference>
<dbReference type="GO" id="GO:0004553">
    <property type="term" value="F:hydrolase activity, hydrolyzing O-glycosyl compounds"/>
    <property type="evidence" value="ECO:0007669"/>
    <property type="project" value="InterPro"/>
</dbReference>
<feature type="domain" description="Glycoside hydrolase family 31 TIM barrel" evidence="5">
    <location>
        <begin position="165"/>
        <end position="511"/>
    </location>
</feature>
<evidence type="ECO:0000256" key="4">
    <source>
        <dbReference type="RuleBase" id="RU361185"/>
    </source>
</evidence>
<evidence type="ECO:0000256" key="3">
    <source>
        <dbReference type="ARBA" id="ARBA00023295"/>
    </source>
</evidence>
<dbReference type="Gene3D" id="2.60.40.1180">
    <property type="entry name" value="Golgi alpha-mannosidase II"/>
    <property type="match status" value="1"/>
</dbReference>
<dbReference type="SUPFAM" id="SSF51011">
    <property type="entry name" value="Glycosyl hydrolase domain"/>
    <property type="match status" value="1"/>
</dbReference>
<evidence type="ECO:0000256" key="1">
    <source>
        <dbReference type="ARBA" id="ARBA00007806"/>
    </source>
</evidence>
<dbReference type="PANTHER" id="PTHR22762">
    <property type="entry name" value="ALPHA-GLUCOSIDASE"/>
    <property type="match status" value="1"/>
</dbReference>
<evidence type="ECO:0000259" key="7">
    <source>
        <dbReference type="Pfam" id="PF21365"/>
    </source>
</evidence>
<dbReference type="OrthoDB" id="27033at2157"/>
<dbReference type="GeneID" id="55640316"/>
<dbReference type="Pfam" id="PF13802">
    <property type="entry name" value="Gal_mutarotas_2"/>
    <property type="match status" value="1"/>
</dbReference>
<dbReference type="InterPro" id="IPR013780">
    <property type="entry name" value="Glyco_hydro_b"/>
</dbReference>
<dbReference type="SUPFAM" id="SSF51445">
    <property type="entry name" value="(Trans)glycosidases"/>
    <property type="match status" value="1"/>
</dbReference>
<gene>
    <name evidence="8" type="ORF">GWK48_00185</name>
</gene>
<evidence type="ECO:0000313" key="9">
    <source>
        <dbReference type="Proteomes" id="UP000509301"/>
    </source>
</evidence>
<dbReference type="InterPro" id="IPR017853">
    <property type="entry name" value="GH"/>
</dbReference>
<keyword evidence="3 4" id="KW-0326">Glycosidase</keyword>
<keyword evidence="9" id="KW-1185">Reference proteome</keyword>
<dbReference type="NCBIfam" id="NF040948">
    <property type="entry name" value="alpha_gluc_MalA"/>
    <property type="match status" value="1"/>
</dbReference>
<organism evidence="8 9">
    <name type="scientific">Metallosphaera tengchongensis</name>
    <dbReference type="NCBI Taxonomy" id="1532350"/>
    <lineage>
        <taxon>Archaea</taxon>
        <taxon>Thermoproteota</taxon>
        <taxon>Thermoprotei</taxon>
        <taxon>Sulfolobales</taxon>
        <taxon>Sulfolobaceae</taxon>
        <taxon>Metallosphaera</taxon>
    </lineage>
</organism>
<dbReference type="InterPro" id="IPR048395">
    <property type="entry name" value="Glyco_hydro_31_C"/>
</dbReference>
<feature type="domain" description="Glycosyl hydrolase family 31 C-terminal" evidence="7">
    <location>
        <begin position="519"/>
        <end position="599"/>
    </location>
</feature>
<evidence type="ECO:0000256" key="2">
    <source>
        <dbReference type="ARBA" id="ARBA00022801"/>
    </source>
</evidence>
<accession>A0A6N0NV63</accession>
<reference evidence="8 9" key="1">
    <citation type="submission" date="2020-02" db="EMBL/GenBank/DDBJ databases">
        <title>Comparative genome analysis reveals the metabolism and evolution of the thermophilic archaeal genus Metallosphaera.</title>
        <authorList>
            <person name="Jiang C."/>
        </authorList>
    </citation>
    <scope>NUCLEOTIDE SEQUENCE [LARGE SCALE GENOMIC DNA]</scope>
    <source>
        <strain evidence="8 9">Ric-A</strain>
    </source>
</reference>
<dbReference type="KEGG" id="mten:GWK48_00185"/>
<dbReference type="RefSeq" id="WP_174628518.1">
    <property type="nucleotide sequence ID" value="NZ_CP049074.1"/>
</dbReference>
<name>A0A6N0NV63_9CREN</name>
<dbReference type="Pfam" id="PF01055">
    <property type="entry name" value="Glyco_hydro_31_2nd"/>
    <property type="match status" value="1"/>
</dbReference>
<feature type="domain" description="Glycoside hydrolase family 31 N-terminal" evidence="6">
    <location>
        <begin position="51"/>
        <end position="123"/>
    </location>
</feature>
<dbReference type="GO" id="GO:0030246">
    <property type="term" value="F:carbohydrate binding"/>
    <property type="evidence" value="ECO:0007669"/>
    <property type="project" value="InterPro"/>
</dbReference>
<protein>
    <submittedName>
        <fullName evidence="8">Glycoside hydrolase family 31 protein</fullName>
    </submittedName>
</protein>
<dbReference type="PANTHER" id="PTHR22762:SF120">
    <property type="entry name" value="HETEROGLYCAN GLUCOSIDASE 1"/>
    <property type="match status" value="1"/>
</dbReference>
<dbReference type="InterPro" id="IPR025887">
    <property type="entry name" value="Glyco_hydro_31_N_dom"/>
</dbReference>
<dbReference type="CDD" id="cd06604">
    <property type="entry name" value="GH31_glucosidase_II_MalA"/>
    <property type="match status" value="1"/>
</dbReference>
<dbReference type="SUPFAM" id="SSF74650">
    <property type="entry name" value="Galactose mutarotase-like"/>
    <property type="match status" value="1"/>
</dbReference>
<dbReference type="InterPro" id="IPR011013">
    <property type="entry name" value="Gal_mutarotase_sf_dom"/>
</dbReference>
<dbReference type="GO" id="GO:0005975">
    <property type="term" value="P:carbohydrate metabolic process"/>
    <property type="evidence" value="ECO:0007669"/>
    <property type="project" value="InterPro"/>
</dbReference>
<sequence>MIEIEESQGIYRIRINQPLTPVDFPFSGTRSSMPLESLGLSIKEGNPLTLIKPLHLKEHVVGLGEKAFELDRRRRKYVMYNVDAGAYNKYSDPLYLNIPFFITIYGGEATGYFFNSASKLVIDVGQSEYDKVKVEVPEGELELFVFQGPKIKDVLERYSKLTGLPYLPPKWALGYMISRFSYFPQERIIEMVDALNKDGFKVTGVFLDIDFMDNFKLFTWHPERFPNPNKLIEELHLRDVKVITIVDHSVRADQGYDVFLSGLQEGVFCETEREDLFVGKLWAGNCVYPDFFQEKARKWWENLIAKWTSQGIDGIWLDMNEPTDFTKLFALREIKDCFKESPFHYVFPHDVVHTFKGKKVKHDKLRNAYPYYEAMATYEGMTKVSSKPFILSRSGFAGIQRYAGVWTGDNTSSWNQLRLQLQLVLGISISGVPYVGIDIGGFQGREFPEIENSPEILVRQFQLALFFPFFRTHKNKDGVDTEPIYLPSFHKERVRKVFETRYSFLPYIYSLAEEAHRTGHPIIRPLFYDFQEDEDSYKVEDEYMVGSHVLYAPNISPSEERYVYLPPGRWADFWSGEVMQGWVKTRDELPIYVREGSVLLLSDGEIVLFGEGRTKVDNVLVEYTGGTLRFSAPTLVRSIRVLGKGEVLEVGREVNEVKL</sequence>
<dbReference type="Gene3D" id="3.20.20.80">
    <property type="entry name" value="Glycosidases"/>
    <property type="match status" value="1"/>
</dbReference>
<proteinExistence type="inferred from homology"/>
<dbReference type="Pfam" id="PF21365">
    <property type="entry name" value="Glyco_hydro_31_3rd"/>
    <property type="match status" value="1"/>
</dbReference>
<evidence type="ECO:0000259" key="6">
    <source>
        <dbReference type="Pfam" id="PF13802"/>
    </source>
</evidence>
<dbReference type="Proteomes" id="UP000509301">
    <property type="component" value="Chromosome"/>
</dbReference>
<dbReference type="AlphaFoldDB" id="A0A6N0NV63"/>
<keyword evidence="2 4" id="KW-0378">Hydrolase</keyword>
<evidence type="ECO:0000259" key="5">
    <source>
        <dbReference type="Pfam" id="PF01055"/>
    </source>
</evidence>
<dbReference type="InterPro" id="IPR000322">
    <property type="entry name" value="Glyco_hydro_31_TIM"/>
</dbReference>
<dbReference type="EMBL" id="CP049074">
    <property type="protein sequence ID" value="QKQ99020.1"/>
    <property type="molecule type" value="Genomic_DNA"/>
</dbReference>